<organism evidence="2 3">
    <name type="scientific">Mycolicibacterium parafortuitum</name>
    <name type="common">Mycobacterium parafortuitum</name>
    <dbReference type="NCBI Taxonomy" id="39692"/>
    <lineage>
        <taxon>Bacteria</taxon>
        <taxon>Bacillati</taxon>
        <taxon>Actinomycetota</taxon>
        <taxon>Actinomycetes</taxon>
        <taxon>Mycobacteriales</taxon>
        <taxon>Mycobacteriaceae</taxon>
        <taxon>Mycolicibacterium</taxon>
    </lineage>
</organism>
<dbReference type="PANTHER" id="PTHR34846:SF5">
    <property type="entry name" value="CARBOXYMUCONOLACTONE DECARBOXYLASE-LIKE DOMAIN-CONTAINING PROTEIN"/>
    <property type="match status" value="1"/>
</dbReference>
<dbReference type="GO" id="GO:0051920">
    <property type="term" value="F:peroxiredoxin activity"/>
    <property type="evidence" value="ECO:0007669"/>
    <property type="project" value="InterPro"/>
</dbReference>
<feature type="domain" description="Carboxymuconolactone decarboxylase-like" evidence="1">
    <location>
        <begin position="22"/>
        <end position="93"/>
    </location>
</feature>
<dbReference type="InterPro" id="IPR004675">
    <property type="entry name" value="AhpD_core"/>
</dbReference>
<gene>
    <name evidence="2" type="ORF">MPP7335_03051</name>
</gene>
<dbReference type="STRING" id="39692.BST38_02485"/>
<dbReference type="SUPFAM" id="SSF69118">
    <property type="entry name" value="AhpD-like"/>
    <property type="match status" value="1"/>
</dbReference>
<evidence type="ECO:0000313" key="2">
    <source>
        <dbReference type="EMBL" id="SRX81302.1"/>
    </source>
</evidence>
<dbReference type="InterPro" id="IPR029032">
    <property type="entry name" value="AhpD-like"/>
</dbReference>
<dbReference type="PANTHER" id="PTHR34846">
    <property type="entry name" value="4-CARBOXYMUCONOLACTONE DECARBOXYLASE FAMILY PROTEIN (AFU_ORTHOLOGUE AFUA_6G11590)"/>
    <property type="match status" value="1"/>
</dbReference>
<dbReference type="EMBL" id="UEGS01000001">
    <property type="protein sequence ID" value="SRX81302.1"/>
    <property type="molecule type" value="Genomic_DNA"/>
</dbReference>
<dbReference type="Pfam" id="PF02627">
    <property type="entry name" value="CMD"/>
    <property type="match status" value="1"/>
</dbReference>
<keyword evidence="3" id="KW-1185">Reference proteome</keyword>
<sequence length="140" mass="14859">MLSNAAPNAYKTAILLSEQADAAALAAGVDPLTLELVRIRVSQLNGCAFCLRMHTRDAVTKGETADRLAVLSAWRETGYFSPAERAALAIAEDITHIAAPARDDDTSAVSAQQAATLRWVAVAINALNRVAISSHYTVKP</sequence>
<proteinExistence type="predicted"/>
<dbReference type="RefSeq" id="WP_083141625.1">
    <property type="nucleotide sequence ID" value="NZ_MVID01000001.1"/>
</dbReference>
<name>A0A375YJK8_MYCPF</name>
<reference evidence="2 3" key="1">
    <citation type="submission" date="2018-05" db="EMBL/GenBank/DDBJ databases">
        <authorList>
            <consortium name="IHU Genomes"/>
        </authorList>
    </citation>
    <scope>NUCLEOTIDE SEQUENCE [LARGE SCALE GENOMIC DNA]</scope>
    <source>
        <strain evidence="2 3">P7335</strain>
    </source>
</reference>
<protein>
    <recommendedName>
        <fullName evidence="1">Carboxymuconolactone decarboxylase-like domain-containing protein</fullName>
    </recommendedName>
</protein>
<dbReference type="Gene3D" id="1.20.1290.10">
    <property type="entry name" value="AhpD-like"/>
    <property type="match status" value="1"/>
</dbReference>
<dbReference type="InterPro" id="IPR003779">
    <property type="entry name" value="CMD-like"/>
</dbReference>
<dbReference type="AlphaFoldDB" id="A0A375YJK8"/>
<accession>A0A375YJK8</accession>
<evidence type="ECO:0000259" key="1">
    <source>
        <dbReference type="Pfam" id="PF02627"/>
    </source>
</evidence>
<dbReference type="NCBIfam" id="TIGR00778">
    <property type="entry name" value="ahpD_dom"/>
    <property type="match status" value="1"/>
</dbReference>
<evidence type="ECO:0000313" key="3">
    <source>
        <dbReference type="Proteomes" id="UP000252008"/>
    </source>
</evidence>
<dbReference type="Proteomes" id="UP000252008">
    <property type="component" value="Unassembled WGS sequence"/>
</dbReference>